<feature type="transmembrane region" description="Helical" evidence="2">
    <location>
        <begin position="39"/>
        <end position="59"/>
    </location>
</feature>
<proteinExistence type="predicted"/>
<dbReference type="Gene3D" id="1.25.40.10">
    <property type="entry name" value="Tetratricopeptide repeat domain"/>
    <property type="match status" value="1"/>
</dbReference>
<evidence type="ECO:0000313" key="3">
    <source>
        <dbReference type="EMBL" id="KPL88909.1"/>
    </source>
</evidence>
<organism evidence="3 4">
    <name type="scientific">Herpetosiphon geysericola</name>
    <dbReference type="NCBI Taxonomy" id="70996"/>
    <lineage>
        <taxon>Bacteria</taxon>
        <taxon>Bacillati</taxon>
        <taxon>Chloroflexota</taxon>
        <taxon>Chloroflexia</taxon>
        <taxon>Herpetosiphonales</taxon>
        <taxon>Herpetosiphonaceae</taxon>
        <taxon>Herpetosiphon</taxon>
    </lineage>
</organism>
<dbReference type="InterPro" id="IPR011990">
    <property type="entry name" value="TPR-like_helical_dom_sf"/>
</dbReference>
<name>A0A0P6Y7W6_9CHLR</name>
<evidence type="ECO:0000313" key="4">
    <source>
        <dbReference type="Proteomes" id="UP000050277"/>
    </source>
</evidence>
<keyword evidence="4" id="KW-1185">Reference proteome</keyword>
<accession>A0A0P6Y7W6</accession>
<dbReference type="STRING" id="70996.SE18_09605"/>
<protein>
    <submittedName>
        <fullName evidence="3">Uncharacterized protein</fullName>
    </submittedName>
</protein>
<comment type="caution">
    <text evidence="3">The sequence shown here is derived from an EMBL/GenBank/DDBJ whole genome shotgun (WGS) entry which is preliminary data.</text>
</comment>
<keyword evidence="2" id="KW-1133">Transmembrane helix</keyword>
<dbReference type="RefSeq" id="WP_054534227.1">
    <property type="nucleotide sequence ID" value="NZ_LGKP01000015.1"/>
</dbReference>
<dbReference type="EMBL" id="LGKP01000015">
    <property type="protein sequence ID" value="KPL88909.1"/>
    <property type="molecule type" value="Genomic_DNA"/>
</dbReference>
<keyword evidence="2" id="KW-0812">Transmembrane</keyword>
<sequence length="256" mass="28589">MSEQPDELDYRPLPPRRGDSPIKPIDVERAVRWRWLNGWLVLVVTTALVLVGTGGLIWINTRPPAETTPQEMPLFASAILSEISDPNVRDQLLALDASTSQAQNVINQNPRDPNGWIMLGHAHYDFIQMIYEHAPNGQAYVQNLSRWIQASDAYSQALALDNFQPLIRSDRAVALARYGIGFGNPFYSEQALAEAETALAQDDQTLLVLLNVGRVYALLPEPRMDDAKRLWRKVIELSPNSIQAQLAQSLLDGAKP</sequence>
<reference evidence="3 4" key="1">
    <citation type="submission" date="2015-07" db="EMBL/GenBank/DDBJ databases">
        <title>Whole genome sequence of Herpetosiphon geysericola DSM 7119.</title>
        <authorList>
            <person name="Hemp J."/>
            <person name="Ward L.M."/>
            <person name="Pace L.A."/>
            <person name="Fischer W.W."/>
        </authorList>
    </citation>
    <scope>NUCLEOTIDE SEQUENCE [LARGE SCALE GENOMIC DNA]</scope>
    <source>
        <strain evidence="3 4">DSM 7119</strain>
    </source>
</reference>
<gene>
    <name evidence="3" type="ORF">SE18_09605</name>
</gene>
<keyword evidence="2" id="KW-0472">Membrane</keyword>
<dbReference type="OrthoDB" id="5338908at2"/>
<dbReference type="Proteomes" id="UP000050277">
    <property type="component" value="Unassembled WGS sequence"/>
</dbReference>
<dbReference type="AlphaFoldDB" id="A0A0P6Y7W6"/>
<dbReference type="SUPFAM" id="SSF48452">
    <property type="entry name" value="TPR-like"/>
    <property type="match status" value="1"/>
</dbReference>
<evidence type="ECO:0000256" key="1">
    <source>
        <dbReference type="SAM" id="MobiDB-lite"/>
    </source>
</evidence>
<feature type="region of interest" description="Disordered" evidence="1">
    <location>
        <begin position="1"/>
        <end position="21"/>
    </location>
</feature>
<evidence type="ECO:0000256" key="2">
    <source>
        <dbReference type="SAM" id="Phobius"/>
    </source>
</evidence>